<dbReference type="RefSeq" id="WP_272636504.1">
    <property type="nucleotide sequence ID" value="NZ_JAZDDF010000002.1"/>
</dbReference>
<evidence type="ECO:0000256" key="3">
    <source>
        <dbReference type="ARBA" id="ARBA00023163"/>
    </source>
</evidence>
<evidence type="ECO:0000256" key="2">
    <source>
        <dbReference type="ARBA" id="ARBA00023125"/>
    </source>
</evidence>
<evidence type="ECO:0000313" key="5">
    <source>
        <dbReference type="EMBL" id="MEE1972441.1"/>
    </source>
</evidence>
<evidence type="ECO:0000256" key="1">
    <source>
        <dbReference type="ARBA" id="ARBA00023015"/>
    </source>
</evidence>
<evidence type="ECO:0000259" key="4">
    <source>
        <dbReference type="PROSITE" id="PS01124"/>
    </source>
</evidence>
<feature type="domain" description="HTH araC/xylS-type" evidence="4">
    <location>
        <begin position="193"/>
        <end position="291"/>
    </location>
</feature>
<dbReference type="CDD" id="cd06986">
    <property type="entry name" value="cupin_MmsR-like_N"/>
    <property type="match status" value="1"/>
</dbReference>
<dbReference type="SUPFAM" id="SSF51215">
    <property type="entry name" value="Regulatory protein AraC"/>
    <property type="match status" value="1"/>
</dbReference>
<dbReference type="InterPro" id="IPR009057">
    <property type="entry name" value="Homeodomain-like_sf"/>
</dbReference>
<protein>
    <submittedName>
        <fullName evidence="5">AraC family transcriptional regulator</fullName>
    </submittedName>
</protein>
<keyword evidence="3" id="KW-0804">Transcription</keyword>
<keyword evidence="6" id="KW-1185">Reference proteome</keyword>
<dbReference type="Gene3D" id="1.10.10.60">
    <property type="entry name" value="Homeodomain-like"/>
    <property type="match status" value="2"/>
</dbReference>
<keyword evidence="2" id="KW-0238">DNA-binding</keyword>
<name>A0ABU7IHP0_9FLAO</name>
<dbReference type="SMART" id="SM00342">
    <property type="entry name" value="HTH_ARAC"/>
    <property type="match status" value="1"/>
</dbReference>
<accession>A0ABU7IHP0</accession>
<dbReference type="InterPro" id="IPR018062">
    <property type="entry name" value="HTH_AraC-typ_CS"/>
</dbReference>
<dbReference type="PANTHER" id="PTHR43280">
    <property type="entry name" value="ARAC-FAMILY TRANSCRIPTIONAL REGULATOR"/>
    <property type="match status" value="1"/>
</dbReference>
<keyword evidence="1" id="KW-0805">Transcription regulation</keyword>
<sequence>MDNSTVKDGFLGQKMIVLPGTIKLELSKNLVCKSFFITDIGFYPNALNHYRARKKGVKEYIFIYCVEGKGRMKIQGKKVEVMPNSYHLIPRDTPHEYESDPKSPWSIYWMHFGGSSTDWLYKRYTEFNSDNGVVAFDSQRIDLFNEIYQMYESEYTIPKLELANITGFKFISSFIYGGQSFNIDNQGKTNMVNSVIEFLMNNLDQTFKSEEIADHFNCSPSYLFNLFKRRTGYSLIHFFNLKKMQKACEYLKYTDLSIKEISYKTGIQDPLYFSRAFKKYFGISPKDYRNEQKE</sequence>
<dbReference type="InterPro" id="IPR018060">
    <property type="entry name" value="HTH_AraC"/>
</dbReference>
<dbReference type="PROSITE" id="PS00041">
    <property type="entry name" value="HTH_ARAC_FAMILY_1"/>
    <property type="match status" value="1"/>
</dbReference>
<proteinExistence type="predicted"/>
<comment type="caution">
    <text evidence="5">The sequence shown here is derived from an EMBL/GenBank/DDBJ whole genome shotgun (WGS) entry which is preliminary data.</text>
</comment>
<dbReference type="PRINTS" id="PR00032">
    <property type="entry name" value="HTHARAC"/>
</dbReference>
<reference evidence="5 6" key="1">
    <citation type="submission" date="2024-01" db="EMBL/GenBank/DDBJ databases">
        <title>Maribacter spp. originated from different algae showed divergent polysaccharides utilization ability.</title>
        <authorList>
            <person name="Wang H."/>
            <person name="Wu Y."/>
        </authorList>
    </citation>
    <scope>NUCLEOTIDE SEQUENCE [LARGE SCALE GENOMIC DNA]</scope>
    <source>
        <strain evidence="5 6">KPT27_14</strain>
    </source>
</reference>
<dbReference type="Pfam" id="PF02311">
    <property type="entry name" value="AraC_binding"/>
    <property type="match status" value="1"/>
</dbReference>
<organism evidence="5 6">
    <name type="scientific">Maribacter flavus</name>
    <dbReference type="NCBI Taxonomy" id="1658664"/>
    <lineage>
        <taxon>Bacteria</taxon>
        <taxon>Pseudomonadati</taxon>
        <taxon>Bacteroidota</taxon>
        <taxon>Flavobacteriia</taxon>
        <taxon>Flavobacteriales</taxon>
        <taxon>Flavobacteriaceae</taxon>
        <taxon>Maribacter</taxon>
    </lineage>
</organism>
<dbReference type="PANTHER" id="PTHR43280:SF30">
    <property type="entry name" value="MMSAB OPERON REGULATORY PROTEIN"/>
    <property type="match status" value="1"/>
</dbReference>
<dbReference type="InterPro" id="IPR020449">
    <property type="entry name" value="Tscrpt_reg_AraC-type_HTH"/>
</dbReference>
<dbReference type="EMBL" id="JAZDDF010000002">
    <property type="protein sequence ID" value="MEE1972441.1"/>
    <property type="molecule type" value="Genomic_DNA"/>
</dbReference>
<dbReference type="Gene3D" id="2.60.120.280">
    <property type="entry name" value="Regulatory protein AraC"/>
    <property type="match status" value="1"/>
</dbReference>
<evidence type="ECO:0000313" key="6">
    <source>
        <dbReference type="Proteomes" id="UP001343698"/>
    </source>
</evidence>
<dbReference type="SUPFAM" id="SSF46689">
    <property type="entry name" value="Homeodomain-like"/>
    <property type="match status" value="2"/>
</dbReference>
<dbReference type="PROSITE" id="PS01124">
    <property type="entry name" value="HTH_ARAC_FAMILY_2"/>
    <property type="match status" value="1"/>
</dbReference>
<dbReference type="InterPro" id="IPR003313">
    <property type="entry name" value="AraC-bd"/>
</dbReference>
<dbReference type="Proteomes" id="UP001343698">
    <property type="component" value="Unassembled WGS sequence"/>
</dbReference>
<dbReference type="InterPro" id="IPR037923">
    <property type="entry name" value="HTH-like"/>
</dbReference>
<gene>
    <name evidence="5" type="ORF">V1H85_08305</name>
</gene>
<dbReference type="Pfam" id="PF12833">
    <property type="entry name" value="HTH_18"/>
    <property type="match status" value="1"/>
</dbReference>